<dbReference type="GO" id="GO:0008270">
    <property type="term" value="F:zinc ion binding"/>
    <property type="evidence" value="ECO:0007669"/>
    <property type="project" value="InterPro"/>
</dbReference>
<dbReference type="AlphaFoldDB" id="A0A152A9A9"/>
<sequence length="580" mass="66721">MKFKTLSYLVAVLVISSLNGCISVVENNKLYRIQHNSNLKLIKYIYKAIENLNVDHHRNSEEFDVYLSNKDKEILQTGEFKDQIKLVEVMDMSHDTFQNNNFNDEMEEQQQDQSLFVDRLTKRDKLVDDMVISESGILQLNKYHSYSDLQRFLQVISTTYPQLTKVYSIGKSVQGRDLFAIDITANNSVPFKPATKLIGNMHGDEVVGRQMLIYLIDYLCWSYTYNKDPEVKTILEQTKISILPTMNPDGYELKQRGNANRMDLNRNFPDQYSKSKSPIQPEVQAVIDWSMKNNFLLSANLHGGDLVVNYPYDSTKGLSEYPEGIYSFTPDDNIFRRIALTYSLSHTKMSKSVDFFAGIVNGANWYSLEGGMQDWVYDNTNGFEVTIELSNVKTPHDIELPTFWDDNKQALKKFMELPLKCGIYGQVLDSNTKKPLTATISMTKIKHRISTWPSTGEYSRMLDYGIYNVTASAAGYLSKTETIWVPADKRLKLDFHLVPGKETTPDDLFLSKSNGDCLFYGRSKTVVEDIDTIILQSRVYILVFIFGCFFEVTLIIIIYYLKNRCGVRSRVNRNHYNIIA</sequence>
<organism evidence="11 12">
    <name type="scientific">Tieghemostelium lacteum</name>
    <name type="common">Slime mold</name>
    <name type="synonym">Dictyostelium lacteum</name>
    <dbReference type="NCBI Taxonomy" id="361077"/>
    <lineage>
        <taxon>Eukaryota</taxon>
        <taxon>Amoebozoa</taxon>
        <taxon>Evosea</taxon>
        <taxon>Eumycetozoa</taxon>
        <taxon>Dictyostelia</taxon>
        <taxon>Dictyosteliales</taxon>
        <taxon>Raperosteliaceae</taxon>
        <taxon>Tieghemostelium</taxon>
    </lineage>
</organism>
<comment type="caution">
    <text evidence="11">The sequence shown here is derived from an EMBL/GenBank/DDBJ whole genome shotgun (WGS) entry which is preliminary data.</text>
</comment>
<feature type="transmembrane region" description="Helical" evidence="8">
    <location>
        <begin position="539"/>
        <end position="561"/>
    </location>
</feature>
<evidence type="ECO:0000313" key="12">
    <source>
        <dbReference type="Proteomes" id="UP000076078"/>
    </source>
</evidence>
<dbReference type="OMA" id="EGGMQDW"/>
<feature type="signal peptide" evidence="9">
    <location>
        <begin position="1"/>
        <end position="23"/>
    </location>
</feature>
<keyword evidence="6" id="KW-0325">Glycoprotein</keyword>
<protein>
    <submittedName>
        <fullName evidence="11">Peptidase M14 family protein</fullName>
    </submittedName>
</protein>
<dbReference type="SUPFAM" id="SSF53187">
    <property type="entry name" value="Zn-dependent exopeptidases"/>
    <property type="match status" value="1"/>
</dbReference>
<dbReference type="CDD" id="cd11308">
    <property type="entry name" value="Peptidase_M14NE-CP-C_like"/>
    <property type="match status" value="1"/>
</dbReference>
<dbReference type="FunCoup" id="A0A152A9A9">
    <property type="interactions" value="1"/>
</dbReference>
<proteinExistence type="inferred from homology"/>
<evidence type="ECO:0000256" key="4">
    <source>
        <dbReference type="ARBA" id="ARBA00022801"/>
    </source>
</evidence>
<comment type="cofactor">
    <cofactor evidence="1">
        <name>Zn(2+)</name>
        <dbReference type="ChEBI" id="CHEBI:29105"/>
    </cofactor>
</comment>
<dbReference type="PROSITE" id="PS00133">
    <property type="entry name" value="CARBOXYPEPT_ZN_2"/>
    <property type="match status" value="1"/>
</dbReference>
<reference evidence="11 12" key="1">
    <citation type="submission" date="2015-12" db="EMBL/GenBank/DDBJ databases">
        <title>Dictyostelia acquired genes for synthesis and detection of signals that induce cell-type specialization by lateral gene transfer from prokaryotes.</title>
        <authorList>
            <person name="Gloeckner G."/>
            <person name="Schaap P."/>
        </authorList>
    </citation>
    <scope>NUCLEOTIDE SEQUENCE [LARGE SCALE GENOMIC DNA]</scope>
    <source>
        <strain evidence="11 12">TK</strain>
    </source>
</reference>
<dbReference type="Pfam" id="PF00246">
    <property type="entry name" value="Peptidase_M14"/>
    <property type="match status" value="1"/>
</dbReference>
<dbReference type="PRINTS" id="PR00765">
    <property type="entry name" value="CRBOXYPTASEA"/>
</dbReference>
<dbReference type="InterPro" id="IPR050753">
    <property type="entry name" value="Peptidase_M14_domain"/>
</dbReference>
<keyword evidence="8" id="KW-0812">Transmembrane</keyword>
<keyword evidence="5" id="KW-0862">Zinc</keyword>
<evidence type="ECO:0000256" key="1">
    <source>
        <dbReference type="ARBA" id="ARBA00001947"/>
    </source>
</evidence>
<keyword evidence="12" id="KW-1185">Reference proteome</keyword>
<feature type="domain" description="Peptidase M14" evidence="10">
    <location>
        <begin position="142"/>
        <end position="418"/>
    </location>
</feature>
<dbReference type="GO" id="GO:0006518">
    <property type="term" value="P:peptide metabolic process"/>
    <property type="evidence" value="ECO:0007669"/>
    <property type="project" value="TreeGrafter"/>
</dbReference>
<dbReference type="InterPro" id="IPR057247">
    <property type="entry name" value="CARBOXYPEPT_ZN_2"/>
</dbReference>
<dbReference type="GO" id="GO:0004181">
    <property type="term" value="F:metallocarboxypeptidase activity"/>
    <property type="evidence" value="ECO:0007669"/>
    <property type="project" value="InterPro"/>
</dbReference>
<evidence type="ECO:0000256" key="2">
    <source>
        <dbReference type="ARBA" id="ARBA00005988"/>
    </source>
</evidence>
<dbReference type="Gene3D" id="2.60.40.1120">
    <property type="entry name" value="Carboxypeptidase-like, regulatory domain"/>
    <property type="match status" value="1"/>
</dbReference>
<gene>
    <name evidence="11" type="ORF">DLAC_00274</name>
</gene>
<dbReference type="Gene3D" id="3.40.630.10">
    <property type="entry name" value="Zn peptidases"/>
    <property type="match status" value="1"/>
</dbReference>
<dbReference type="Proteomes" id="UP000076078">
    <property type="component" value="Unassembled WGS sequence"/>
</dbReference>
<dbReference type="PANTHER" id="PTHR11532">
    <property type="entry name" value="PROTEASE M14 CARBOXYPEPTIDASE"/>
    <property type="match status" value="1"/>
</dbReference>
<dbReference type="OrthoDB" id="10249045at2759"/>
<keyword evidence="9" id="KW-0732">Signal</keyword>
<dbReference type="SMART" id="SM00631">
    <property type="entry name" value="Zn_pept"/>
    <property type="match status" value="1"/>
</dbReference>
<evidence type="ECO:0000256" key="9">
    <source>
        <dbReference type="SAM" id="SignalP"/>
    </source>
</evidence>
<keyword evidence="3" id="KW-0479">Metal-binding</keyword>
<dbReference type="PROSITE" id="PS52035">
    <property type="entry name" value="PEPTIDASE_M14"/>
    <property type="match status" value="1"/>
</dbReference>
<evidence type="ECO:0000256" key="6">
    <source>
        <dbReference type="ARBA" id="ARBA00023180"/>
    </source>
</evidence>
<dbReference type="GO" id="GO:0005615">
    <property type="term" value="C:extracellular space"/>
    <property type="evidence" value="ECO:0007669"/>
    <property type="project" value="TreeGrafter"/>
</dbReference>
<evidence type="ECO:0000256" key="5">
    <source>
        <dbReference type="ARBA" id="ARBA00022833"/>
    </source>
</evidence>
<evidence type="ECO:0000256" key="7">
    <source>
        <dbReference type="PROSITE-ProRule" id="PRU01379"/>
    </source>
</evidence>
<accession>A0A152A9A9</accession>
<feature type="active site" description="Proton donor/acceptor" evidence="7">
    <location>
        <position position="388"/>
    </location>
</feature>
<evidence type="ECO:0000256" key="8">
    <source>
        <dbReference type="SAM" id="Phobius"/>
    </source>
</evidence>
<dbReference type="EMBL" id="LODT01000001">
    <property type="protein sequence ID" value="KYR02809.1"/>
    <property type="molecule type" value="Genomic_DNA"/>
</dbReference>
<evidence type="ECO:0000259" key="10">
    <source>
        <dbReference type="PROSITE" id="PS52035"/>
    </source>
</evidence>
<feature type="chain" id="PRO_5007593682" evidence="9">
    <location>
        <begin position="24"/>
        <end position="580"/>
    </location>
</feature>
<comment type="similarity">
    <text evidence="2 7">Belongs to the peptidase M14 family.</text>
</comment>
<keyword evidence="8" id="KW-1133">Transmembrane helix</keyword>
<keyword evidence="4" id="KW-0378">Hydrolase</keyword>
<dbReference type="InterPro" id="IPR000834">
    <property type="entry name" value="Peptidase_M14"/>
</dbReference>
<dbReference type="PANTHER" id="PTHR11532:SF57">
    <property type="entry name" value="CARBOXYPEPTIDASE D, B"/>
    <property type="match status" value="1"/>
</dbReference>
<evidence type="ECO:0000313" key="11">
    <source>
        <dbReference type="EMBL" id="KYR02809.1"/>
    </source>
</evidence>
<dbReference type="GO" id="GO:0016485">
    <property type="term" value="P:protein processing"/>
    <property type="evidence" value="ECO:0007669"/>
    <property type="project" value="TreeGrafter"/>
</dbReference>
<dbReference type="STRING" id="361077.A0A152A9A9"/>
<keyword evidence="8" id="KW-0472">Membrane</keyword>
<dbReference type="InParanoid" id="A0A152A9A9"/>
<name>A0A152A9A9_TIELA</name>
<evidence type="ECO:0000256" key="3">
    <source>
        <dbReference type="ARBA" id="ARBA00022723"/>
    </source>
</evidence>
<dbReference type="InterPro" id="IPR008969">
    <property type="entry name" value="CarboxyPept-like_regulatory"/>
</dbReference>
<dbReference type="SUPFAM" id="SSF49464">
    <property type="entry name" value="Carboxypeptidase regulatory domain-like"/>
    <property type="match status" value="1"/>
</dbReference>